<dbReference type="RefSeq" id="WP_069381849.1">
    <property type="nucleotide sequence ID" value="NZ_CP017141.1"/>
</dbReference>
<dbReference type="NCBIfam" id="TIGR04085">
    <property type="entry name" value="rSAM_more_4Fe4S"/>
    <property type="match status" value="1"/>
</dbReference>
<keyword evidence="2" id="KW-1185">Reference proteome</keyword>
<accession>A0A1D7QNF6</accession>
<sequence>MDNLNRYGKKYLIPLASCLFTTGAKRALLCDLQRQRFMPVPMSLKDLVTDYKGKRIEEMYADYPEEEHQTLEEYLDFLLEGEYIFLSNTAADAERFIDLPLDFLPSGKIQNAIIDVDGQSSFDLHKIIAELISLDCIAIQVRSYRLMELEEILDITTATANSNCRNIEFIIPYSESIAGNSQLEEVFIVHQRIGSIICYDAPENRSDWYLGNQIRVDYTMQHLSDETHCGVFHLSYFSPNIPHFTEAQLHNTCLNQKISVDRFGQIKNCPGMATAYGDIKDTSLSSVVARSDFKKMWTIHKDEIRTCKDCEFRYICTDCRAYLEDPADDYSKPLKCGYDPHTASWEDWSKNPLKQSAILSYGFKFTAI</sequence>
<dbReference type="InterPro" id="IPR013785">
    <property type="entry name" value="Aldolase_TIM"/>
</dbReference>
<dbReference type="KEGG" id="psty:BFS30_25300"/>
<proteinExistence type="predicted"/>
<dbReference type="InterPro" id="IPR058240">
    <property type="entry name" value="rSAM_sf"/>
</dbReference>
<dbReference type="InterPro" id="IPR023885">
    <property type="entry name" value="4Fe4S-binding_SPASM_dom"/>
</dbReference>
<dbReference type="AlphaFoldDB" id="A0A1D7QNF6"/>
<dbReference type="EMBL" id="CP017141">
    <property type="protein sequence ID" value="AOM80187.1"/>
    <property type="molecule type" value="Genomic_DNA"/>
</dbReference>
<organism evidence="1 2">
    <name type="scientific">Pedobacter steynii</name>
    <dbReference type="NCBI Taxonomy" id="430522"/>
    <lineage>
        <taxon>Bacteria</taxon>
        <taxon>Pseudomonadati</taxon>
        <taxon>Bacteroidota</taxon>
        <taxon>Sphingobacteriia</taxon>
        <taxon>Sphingobacteriales</taxon>
        <taxon>Sphingobacteriaceae</taxon>
        <taxon>Pedobacter</taxon>
    </lineage>
</organism>
<dbReference type="InterPro" id="IPR026497">
    <property type="entry name" value="GRASP-with-SPASM"/>
</dbReference>
<reference evidence="1 2" key="1">
    <citation type="submission" date="2016-08" db="EMBL/GenBank/DDBJ databases">
        <authorList>
            <person name="Seilhamer J.J."/>
        </authorList>
    </citation>
    <scope>NUCLEOTIDE SEQUENCE [LARGE SCALE GENOMIC DNA]</scope>
    <source>
        <strain evidence="1 2">DX4</strain>
    </source>
</reference>
<dbReference type="Proteomes" id="UP000094313">
    <property type="component" value="Chromosome"/>
</dbReference>
<dbReference type="SUPFAM" id="SSF102114">
    <property type="entry name" value="Radical SAM enzymes"/>
    <property type="match status" value="1"/>
</dbReference>
<dbReference type="Gene3D" id="3.20.20.70">
    <property type="entry name" value="Aldolase class I"/>
    <property type="match status" value="1"/>
</dbReference>
<gene>
    <name evidence="1" type="ORF">BFS30_25300</name>
</gene>
<dbReference type="NCBIfam" id="TIGR04193">
    <property type="entry name" value="SPASM_w_grasp"/>
    <property type="match status" value="1"/>
</dbReference>
<name>A0A1D7QNF6_9SPHI</name>
<evidence type="ECO:0000313" key="1">
    <source>
        <dbReference type="EMBL" id="AOM80187.1"/>
    </source>
</evidence>
<protein>
    <submittedName>
        <fullName evidence="1">Grasp-with-spasm system SPASM domain peptide maturase</fullName>
    </submittedName>
</protein>
<evidence type="ECO:0000313" key="2">
    <source>
        <dbReference type="Proteomes" id="UP000094313"/>
    </source>
</evidence>
<dbReference type="OrthoDB" id="1073749at2"/>